<dbReference type="PANTHER" id="PTHR37464">
    <property type="entry name" value="BLL2463 PROTEIN"/>
    <property type="match status" value="1"/>
</dbReference>
<protein>
    <submittedName>
        <fullName evidence="3">N-terminal double-transmembrane domain-containing protein</fullName>
    </submittedName>
</protein>
<dbReference type="PANTHER" id="PTHR37464:SF1">
    <property type="entry name" value="BLL2463 PROTEIN"/>
    <property type="match status" value="1"/>
</dbReference>
<evidence type="ECO:0000313" key="4">
    <source>
        <dbReference type="Proteomes" id="UP000190541"/>
    </source>
</evidence>
<dbReference type="InterPro" id="IPR024163">
    <property type="entry name" value="Aerotolerance_reg_N"/>
</dbReference>
<feature type="transmembrane region" description="Helical" evidence="1">
    <location>
        <begin position="58"/>
        <end position="77"/>
    </location>
</feature>
<keyword evidence="1" id="KW-0472">Membrane</keyword>
<feature type="transmembrane region" description="Helical" evidence="1">
    <location>
        <begin position="6"/>
        <end position="26"/>
    </location>
</feature>
<keyword evidence="4" id="KW-1185">Reference proteome</keyword>
<gene>
    <name evidence="3" type="ORF">SAMN05660226_00011</name>
</gene>
<dbReference type="Proteomes" id="UP000190541">
    <property type="component" value="Unassembled WGS sequence"/>
</dbReference>
<evidence type="ECO:0000313" key="3">
    <source>
        <dbReference type="EMBL" id="SKB25685.1"/>
    </source>
</evidence>
<organism evidence="3 4">
    <name type="scientific">Parapedobacter luteus</name>
    <dbReference type="NCBI Taxonomy" id="623280"/>
    <lineage>
        <taxon>Bacteria</taxon>
        <taxon>Pseudomonadati</taxon>
        <taxon>Bacteroidota</taxon>
        <taxon>Sphingobacteriia</taxon>
        <taxon>Sphingobacteriales</taxon>
        <taxon>Sphingobacteriaceae</taxon>
        <taxon>Parapedobacter</taxon>
    </lineage>
</organism>
<reference evidence="3 4" key="1">
    <citation type="submission" date="2017-02" db="EMBL/GenBank/DDBJ databases">
        <authorList>
            <person name="Peterson S.W."/>
        </authorList>
    </citation>
    <scope>NUCLEOTIDE SEQUENCE [LARGE SCALE GENOMIC DNA]</scope>
    <source>
        <strain evidence="3 4">DSM 22899</strain>
    </source>
</reference>
<evidence type="ECO:0000259" key="2">
    <source>
        <dbReference type="Pfam" id="PF07584"/>
    </source>
</evidence>
<keyword evidence="1 3" id="KW-0812">Transmembrane</keyword>
<keyword evidence="1" id="KW-1133">Transmembrane helix</keyword>
<dbReference type="RefSeq" id="WP_217698067.1">
    <property type="nucleotide sequence ID" value="NZ_FUYS01000001.1"/>
</dbReference>
<accession>A0A1T4ZSV0</accession>
<dbReference type="EMBL" id="FUYS01000001">
    <property type="protein sequence ID" value="SKB25685.1"/>
    <property type="molecule type" value="Genomic_DNA"/>
</dbReference>
<dbReference type="InterPro" id="IPR011933">
    <property type="entry name" value="Double_TM_dom"/>
</dbReference>
<dbReference type="AlphaFoldDB" id="A0A1T4ZSV0"/>
<feature type="domain" description="Aerotolerance regulator N-terminal" evidence="2">
    <location>
        <begin position="4"/>
        <end position="78"/>
    </location>
</feature>
<dbReference type="NCBIfam" id="TIGR02226">
    <property type="entry name" value="two_anch"/>
    <property type="match status" value="1"/>
</dbReference>
<proteinExistence type="predicted"/>
<dbReference type="STRING" id="623280.SAMN05660226_00011"/>
<name>A0A1T4ZSV0_9SPHI</name>
<dbReference type="Pfam" id="PF07584">
    <property type="entry name" value="BatA"/>
    <property type="match status" value="1"/>
</dbReference>
<sequence>MLVDFLYPLGFLAAAGIIIPVLIHLWRKERRNILQVGSTKIFGDIKKNRINRLRIKNWPLLLLRCLIILVLSCLLAAPHIDMSRPKAKETGWILLGAAYPEKLGERQRAMIDSLLKKGYGARAFESGFREISIQAADTIAQSANPFALVNRLNTILPTGFPVAIFSDLQISRLTGDMPSTAVDLTWHAFENQDETPVHWAARAWFTASDSIAAIVASSSTEGTNFERLVVQADGSEQGLRVKAEQGQTLVKTDGQLEWVPVSNRKMRIRFAVDTPIPDQRYLSALLAAYQQTTDLPMEMAAYQPGEPCDILFDFTEAGLSDTLMTVSVIFRYAPGLPEEQQNNYIVPVNGHLNSPTARVYKMIVAEDNQAPVWQDAYGRPLLTVSRQHGYTLFRCYTRFNPQWTDLIWSEAFINGMIPILVNANEPLLINSFHTYPQDKRLLAGSVSLPYRTTTVRDAGRVASQANAVPYLIWIALLAFAAERIMTYKSKPNDE</sequence>
<evidence type="ECO:0000256" key="1">
    <source>
        <dbReference type="SAM" id="Phobius"/>
    </source>
</evidence>